<keyword evidence="2" id="KW-1185">Reference proteome</keyword>
<comment type="caution">
    <text evidence="1">The sequence shown here is derived from an EMBL/GenBank/DDBJ whole genome shotgun (WGS) entry which is preliminary data.</text>
</comment>
<organism evidence="1 2">
    <name type="scientific">Pectobacterium actinidiae</name>
    <dbReference type="NCBI Taxonomy" id="1507808"/>
    <lineage>
        <taxon>Bacteria</taxon>
        <taxon>Pseudomonadati</taxon>
        <taxon>Pseudomonadota</taxon>
        <taxon>Gammaproteobacteria</taxon>
        <taxon>Enterobacterales</taxon>
        <taxon>Pectobacteriaceae</taxon>
        <taxon>Pectobacterium</taxon>
    </lineage>
</organism>
<sequence>MSVSIDVSVRYTSGAYFARANGKIASCTYSAEVAVNSVGKKLFGNLQKLIVTQIKPASFNEKGHFIISPDPYQSCRVCNCVFEHACEGGCYWVESDLCNRCAASGA</sequence>
<dbReference type="Proteomes" id="UP001617689">
    <property type="component" value="Unassembled WGS sequence"/>
</dbReference>
<protein>
    <submittedName>
        <fullName evidence="1">Uncharacterized protein</fullName>
    </submittedName>
</protein>
<gene>
    <name evidence="1" type="ORF">ACIPUP_05245</name>
</gene>
<proteinExistence type="predicted"/>
<dbReference type="RefSeq" id="WP_400394634.1">
    <property type="nucleotide sequence ID" value="NZ_JBIXLL010000002.1"/>
</dbReference>
<name>A0ABW8G796_9GAMM</name>
<reference evidence="1 2" key="1">
    <citation type="submission" date="2024-10" db="EMBL/GenBank/DDBJ databases">
        <authorList>
            <person name="Lu C.-H."/>
        </authorList>
    </citation>
    <scope>NUCLEOTIDE SEQUENCE [LARGE SCALE GENOMIC DNA]</scope>
    <source>
        <strain evidence="1 2">22ZTDG03-2</strain>
    </source>
</reference>
<dbReference type="EMBL" id="JBIXLL010000002">
    <property type="protein sequence ID" value="MFJ5428549.1"/>
    <property type="molecule type" value="Genomic_DNA"/>
</dbReference>
<accession>A0ABW8G796</accession>
<evidence type="ECO:0000313" key="2">
    <source>
        <dbReference type="Proteomes" id="UP001617689"/>
    </source>
</evidence>
<evidence type="ECO:0000313" key="1">
    <source>
        <dbReference type="EMBL" id="MFJ5428549.1"/>
    </source>
</evidence>